<dbReference type="Pfam" id="PF07534">
    <property type="entry name" value="TLD"/>
    <property type="match status" value="1"/>
</dbReference>
<dbReference type="PROSITE" id="PS50097">
    <property type="entry name" value="BTB"/>
    <property type="match status" value="1"/>
</dbReference>
<proteinExistence type="predicted"/>
<accession>A0A397IIG6</accession>
<dbReference type="SUPFAM" id="SSF54695">
    <property type="entry name" value="POZ domain"/>
    <property type="match status" value="1"/>
</dbReference>
<protein>
    <recommendedName>
        <fullName evidence="6">BTB domain-containing protein</fullName>
    </recommendedName>
</protein>
<dbReference type="InterPro" id="IPR051481">
    <property type="entry name" value="BTB-POZ/Galectin-3-binding"/>
</dbReference>
<reference evidence="4 5" key="1">
    <citation type="submission" date="2018-08" db="EMBL/GenBank/DDBJ databases">
        <title>Genome and evolution of the arbuscular mycorrhizal fungus Diversispora epigaea (formerly Glomus versiforme) and its bacterial endosymbionts.</title>
        <authorList>
            <person name="Sun X."/>
            <person name="Fei Z."/>
            <person name="Harrison M."/>
        </authorList>
    </citation>
    <scope>NUCLEOTIDE SEQUENCE [LARGE SCALE GENOMIC DNA]</scope>
    <source>
        <strain evidence="4 5">IT104</strain>
    </source>
</reference>
<sequence>MFNNNNNNYYYNNYNNYNSNNSNNYNSNNYNNINQLIQKLLDDLAKTLSDKMFIDLQIEVGEKPNSKTFQAHSVIFYYRSSYFRKILSSSNDNNNDDNDNNDNDNNMKEMNKNMKEEANKGKNVIEVVNENENKKKIVKIIKIPNISIEVFEVMFNYVYSGMINLEEKSSPEFFLDILIAANQLEFIELVNYIQNYMIERHDKWLIENFILIHRISFQYELFNCFQKYCVNAMAENPEITKILDFKLISPQALEMLIRRDDLKLEEIDVWKFLINWGITQISNPNHLKSIEDYKDWSLEDFKSMKEILDPLLPFVRFREITSKQFFEHVRPYNKLFHIEMYEDLIRYFMIPGSDPLSIMIWPPRRGMMDSFIITSKHSALISSWIDQRSRSFSPLGFNHYNIENNPYEFKLILRGSRDGFSSADFHRLADGKSCTITILKVHETGEILGGYNPLKWESRNCRLKTEESFLFSFNDRITILSRIKSREIALKFDSTYGPTFGICDLVMWGKNFSGGSKHQIACTSVCASYEREISSIKHFSVDEYEIFQIVEKNKSSSLSGNVK</sequence>
<dbReference type="InterPro" id="IPR011333">
    <property type="entry name" value="SKP1/BTB/POZ_sf"/>
</dbReference>
<feature type="domain" description="TLDc" evidence="3">
    <location>
        <begin position="371"/>
        <end position="550"/>
    </location>
</feature>
<keyword evidence="5" id="KW-1185">Reference proteome</keyword>
<dbReference type="Gene3D" id="3.30.710.10">
    <property type="entry name" value="Potassium Channel Kv1.1, Chain A"/>
    <property type="match status" value="1"/>
</dbReference>
<dbReference type="PANTHER" id="PTHR24410">
    <property type="entry name" value="HL07962P-RELATED"/>
    <property type="match status" value="1"/>
</dbReference>
<comment type="caution">
    <text evidence="4">The sequence shown here is derived from an EMBL/GenBank/DDBJ whole genome shotgun (WGS) entry which is preliminary data.</text>
</comment>
<dbReference type="SMART" id="SM00225">
    <property type="entry name" value="BTB"/>
    <property type="match status" value="1"/>
</dbReference>
<feature type="region of interest" description="Disordered" evidence="1">
    <location>
        <begin position="89"/>
        <end position="108"/>
    </location>
</feature>
<dbReference type="Pfam" id="PF00651">
    <property type="entry name" value="BTB"/>
    <property type="match status" value="1"/>
</dbReference>
<dbReference type="EMBL" id="PQFF01000196">
    <property type="protein sequence ID" value="RHZ75751.1"/>
    <property type="molecule type" value="Genomic_DNA"/>
</dbReference>
<evidence type="ECO:0000259" key="3">
    <source>
        <dbReference type="PROSITE" id="PS51886"/>
    </source>
</evidence>
<dbReference type="InterPro" id="IPR006571">
    <property type="entry name" value="TLDc_dom"/>
</dbReference>
<dbReference type="SMART" id="SM00584">
    <property type="entry name" value="TLDc"/>
    <property type="match status" value="1"/>
</dbReference>
<dbReference type="Proteomes" id="UP000266861">
    <property type="component" value="Unassembled WGS sequence"/>
</dbReference>
<dbReference type="PROSITE" id="PS51886">
    <property type="entry name" value="TLDC"/>
    <property type="match status" value="1"/>
</dbReference>
<organism evidence="4 5">
    <name type="scientific">Diversispora epigaea</name>
    <dbReference type="NCBI Taxonomy" id="1348612"/>
    <lineage>
        <taxon>Eukaryota</taxon>
        <taxon>Fungi</taxon>
        <taxon>Fungi incertae sedis</taxon>
        <taxon>Mucoromycota</taxon>
        <taxon>Glomeromycotina</taxon>
        <taxon>Glomeromycetes</taxon>
        <taxon>Diversisporales</taxon>
        <taxon>Diversisporaceae</taxon>
        <taxon>Diversispora</taxon>
    </lineage>
</organism>
<dbReference type="CDD" id="cd18186">
    <property type="entry name" value="BTB_POZ_ZBTB_KLHL-like"/>
    <property type="match status" value="1"/>
</dbReference>
<dbReference type="AlphaFoldDB" id="A0A397IIG6"/>
<evidence type="ECO:0000259" key="2">
    <source>
        <dbReference type="PROSITE" id="PS50097"/>
    </source>
</evidence>
<dbReference type="PANTHER" id="PTHR24410:SF23">
    <property type="entry name" value="BTB DOMAIN-CONTAINING PROTEIN-RELATED"/>
    <property type="match status" value="1"/>
</dbReference>
<evidence type="ECO:0000313" key="4">
    <source>
        <dbReference type="EMBL" id="RHZ75751.1"/>
    </source>
</evidence>
<evidence type="ECO:0000313" key="5">
    <source>
        <dbReference type="Proteomes" id="UP000266861"/>
    </source>
</evidence>
<evidence type="ECO:0008006" key="6">
    <source>
        <dbReference type="Google" id="ProtNLM"/>
    </source>
</evidence>
<feature type="domain" description="BTB" evidence="2">
    <location>
        <begin position="54"/>
        <end position="167"/>
    </location>
</feature>
<dbReference type="InterPro" id="IPR000210">
    <property type="entry name" value="BTB/POZ_dom"/>
</dbReference>
<evidence type="ECO:0000256" key="1">
    <source>
        <dbReference type="SAM" id="MobiDB-lite"/>
    </source>
</evidence>
<name>A0A397IIG6_9GLOM</name>
<dbReference type="OrthoDB" id="25620at2759"/>
<gene>
    <name evidence="4" type="ORF">Glove_209g53</name>
</gene>